<reference evidence="4" key="1">
    <citation type="submission" date="2025-08" db="UniProtKB">
        <authorList>
            <consortium name="RefSeq"/>
        </authorList>
    </citation>
    <scope>IDENTIFICATION</scope>
</reference>
<dbReference type="OMA" id="CAYDEDE"/>
<dbReference type="GO" id="GO:0030425">
    <property type="term" value="C:dendrite"/>
    <property type="evidence" value="ECO:0007669"/>
    <property type="project" value="TreeGrafter"/>
</dbReference>
<feature type="domain" description="EF-hand" evidence="2">
    <location>
        <begin position="17"/>
        <end position="52"/>
    </location>
</feature>
<dbReference type="KEGG" id="aplc:110974800"/>
<dbReference type="AlphaFoldDB" id="A0A8B7XQV1"/>
<keyword evidence="3" id="KW-1185">Reference proteome</keyword>
<evidence type="ECO:0000259" key="2">
    <source>
        <dbReference type="PROSITE" id="PS50222"/>
    </source>
</evidence>
<dbReference type="SUPFAM" id="SSF47473">
    <property type="entry name" value="EF-hand"/>
    <property type="match status" value="1"/>
</dbReference>
<dbReference type="GO" id="GO:0005509">
    <property type="term" value="F:calcium ion binding"/>
    <property type="evidence" value="ECO:0007669"/>
    <property type="project" value="InterPro"/>
</dbReference>
<dbReference type="InterPro" id="IPR051001">
    <property type="entry name" value="Calbindin_Ca-bind"/>
</dbReference>
<keyword evidence="1" id="KW-0106">Calcium</keyword>
<accession>A0A8B7XQV1</accession>
<dbReference type="RefSeq" id="XP_022082375.1">
    <property type="nucleotide sequence ID" value="XM_022226683.1"/>
</dbReference>
<dbReference type="GO" id="GO:0005829">
    <property type="term" value="C:cytosol"/>
    <property type="evidence" value="ECO:0007669"/>
    <property type="project" value="TreeGrafter"/>
</dbReference>
<dbReference type="Proteomes" id="UP000694845">
    <property type="component" value="Unplaced"/>
</dbReference>
<evidence type="ECO:0000256" key="1">
    <source>
        <dbReference type="ARBA" id="ARBA00022837"/>
    </source>
</evidence>
<organism evidence="3 4">
    <name type="scientific">Acanthaster planci</name>
    <name type="common">Crown-of-thorns starfish</name>
    <dbReference type="NCBI Taxonomy" id="133434"/>
    <lineage>
        <taxon>Eukaryota</taxon>
        <taxon>Metazoa</taxon>
        <taxon>Echinodermata</taxon>
        <taxon>Eleutherozoa</taxon>
        <taxon>Asterozoa</taxon>
        <taxon>Asteroidea</taxon>
        <taxon>Valvatacea</taxon>
        <taxon>Valvatida</taxon>
        <taxon>Acanthasteridae</taxon>
        <taxon>Acanthaster</taxon>
    </lineage>
</organism>
<dbReference type="GO" id="GO:1900271">
    <property type="term" value="P:regulation of long-term synaptic potentiation"/>
    <property type="evidence" value="ECO:0007669"/>
    <property type="project" value="TreeGrafter"/>
</dbReference>
<protein>
    <submittedName>
        <fullName evidence="4">Calbindin-32-like</fullName>
    </submittedName>
</protein>
<dbReference type="OrthoDB" id="428774at2759"/>
<dbReference type="InterPro" id="IPR011992">
    <property type="entry name" value="EF-hand-dom_pair"/>
</dbReference>
<proteinExistence type="predicted"/>
<dbReference type="InterPro" id="IPR002048">
    <property type="entry name" value="EF_hand_dom"/>
</dbReference>
<dbReference type="PANTHER" id="PTHR19972">
    <property type="entry name" value="CALBINDIN"/>
    <property type="match status" value="1"/>
</dbReference>
<dbReference type="Gene3D" id="1.10.238.10">
    <property type="entry name" value="EF-hand"/>
    <property type="match status" value="2"/>
</dbReference>
<evidence type="ECO:0000313" key="4">
    <source>
        <dbReference type="RefSeq" id="XP_022082375.1"/>
    </source>
</evidence>
<dbReference type="Pfam" id="PF13499">
    <property type="entry name" value="EF-hand_7"/>
    <property type="match status" value="2"/>
</dbReference>
<dbReference type="GeneID" id="110974800"/>
<dbReference type="InterPro" id="IPR018247">
    <property type="entry name" value="EF_Hand_1_Ca_BS"/>
</dbReference>
<dbReference type="GO" id="GO:0043195">
    <property type="term" value="C:terminal bouton"/>
    <property type="evidence" value="ECO:0007669"/>
    <property type="project" value="TreeGrafter"/>
</dbReference>
<sequence>MDKESCMSNMRKQFENMKAEDFAEVWNKYDADGNGFIEGRELENFFTDFVMRNRDSSAAAISPTMLEEMIKQHMCAYDEDEDGRIGMSELAEILNQEENFKLILRTQDAKRSRKDFDEIWCKYDSDQNGYIDSAELKLFLRDLLPDSKVCDASLDKYAAALLKMLDSNDDKKLERQEMEKFFAVTD</sequence>
<feature type="domain" description="EF-hand" evidence="2">
    <location>
        <begin position="111"/>
        <end position="146"/>
    </location>
</feature>
<gene>
    <name evidence="4" type="primary">LOC110974800</name>
</gene>
<dbReference type="PROSITE" id="PS50222">
    <property type="entry name" value="EF_HAND_2"/>
    <property type="match status" value="4"/>
</dbReference>
<dbReference type="GO" id="GO:0099509">
    <property type="term" value="P:regulation of presynaptic cytosolic calcium ion concentration"/>
    <property type="evidence" value="ECO:0007669"/>
    <property type="project" value="TreeGrafter"/>
</dbReference>
<evidence type="ECO:0000313" key="3">
    <source>
        <dbReference type="Proteomes" id="UP000694845"/>
    </source>
</evidence>
<name>A0A8B7XQV1_ACAPL</name>
<dbReference type="PROSITE" id="PS00018">
    <property type="entry name" value="EF_HAND_1"/>
    <property type="match status" value="4"/>
</dbReference>
<dbReference type="SMART" id="SM00054">
    <property type="entry name" value="EFh"/>
    <property type="match status" value="4"/>
</dbReference>
<feature type="domain" description="EF-hand" evidence="2">
    <location>
        <begin position="153"/>
        <end position="186"/>
    </location>
</feature>
<dbReference type="PANTHER" id="PTHR19972:SF10">
    <property type="entry name" value="CALBINDIN-32"/>
    <property type="match status" value="1"/>
</dbReference>
<feature type="domain" description="EF-hand" evidence="2">
    <location>
        <begin position="65"/>
        <end position="100"/>
    </location>
</feature>
<dbReference type="GO" id="GO:0005634">
    <property type="term" value="C:nucleus"/>
    <property type="evidence" value="ECO:0007669"/>
    <property type="project" value="TreeGrafter"/>
</dbReference>